<feature type="region of interest" description="Disordered" evidence="1">
    <location>
        <begin position="50"/>
        <end position="93"/>
    </location>
</feature>
<accession>A0A9Q1G009</accession>
<feature type="chain" id="PRO_5040351309" evidence="2">
    <location>
        <begin position="32"/>
        <end position="93"/>
    </location>
</feature>
<evidence type="ECO:0000256" key="2">
    <source>
        <dbReference type="SAM" id="SignalP"/>
    </source>
</evidence>
<protein>
    <submittedName>
        <fullName evidence="3">Uncharacterized protein</fullName>
    </submittedName>
</protein>
<keyword evidence="2" id="KW-0732">Signal</keyword>
<sequence length="93" mass="9679">MANSSGLTSGLSWVKGLFLWLGCEPLIPCRAQQLRRPPTAWLCGANAEGRGCKQALGPKRADEGRPGALISQGGESSAKGKASSTPLSDDTRP</sequence>
<evidence type="ECO:0000313" key="4">
    <source>
        <dbReference type="Proteomes" id="UP001152622"/>
    </source>
</evidence>
<dbReference type="EMBL" id="JAINUF010000003">
    <property type="protein sequence ID" value="KAJ8370326.1"/>
    <property type="molecule type" value="Genomic_DNA"/>
</dbReference>
<keyword evidence="4" id="KW-1185">Reference proteome</keyword>
<evidence type="ECO:0000313" key="3">
    <source>
        <dbReference type="EMBL" id="KAJ8370326.1"/>
    </source>
</evidence>
<dbReference type="Proteomes" id="UP001152622">
    <property type="component" value="Chromosome 3"/>
</dbReference>
<feature type="signal peptide" evidence="2">
    <location>
        <begin position="1"/>
        <end position="31"/>
    </location>
</feature>
<gene>
    <name evidence="3" type="ORF">SKAU_G00103540</name>
</gene>
<proteinExistence type="predicted"/>
<evidence type="ECO:0000256" key="1">
    <source>
        <dbReference type="SAM" id="MobiDB-lite"/>
    </source>
</evidence>
<organism evidence="3 4">
    <name type="scientific">Synaphobranchus kaupii</name>
    <name type="common">Kaup's arrowtooth eel</name>
    <dbReference type="NCBI Taxonomy" id="118154"/>
    <lineage>
        <taxon>Eukaryota</taxon>
        <taxon>Metazoa</taxon>
        <taxon>Chordata</taxon>
        <taxon>Craniata</taxon>
        <taxon>Vertebrata</taxon>
        <taxon>Euteleostomi</taxon>
        <taxon>Actinopterygii</taxon>
        <taxon>Neopterygii</taxon>
        <taxon>Teleostei</taxon>
        <taxon>Anguilliformes</taxon>
        <taxon>Synaphobranchidae</taxon>
        <taxon>Synaphobranchus</taxon>
    </lineage>
</organism>
<dbReference type="AlphaFoldDB" id="A0A9Q1G009"/>
<name>A0A9Q1G009_SYNKA</name>
<feature type="compositionally biased region" description="Low complexity" evidence="1">
    <location>
        <begin position="71"/>
        <end position="84"/>
    </location>
</feature>
<reference evidence="3" key="1">
    <citation type="journal article" date="2023" name="Science">
        <title>Genome structures resolve the early diversification of teleost fishes.</title>
        <authorList>
            <person name="Parey E."/>
            <person name="Louis A."/>
            <person name="Montfort J."/>
            <person name="Bouchez O."/>
            <person name="Roques C."/>
            <person name="Iampietro C."/>
            <person name="Lluch J."/>
            <person name="Castinel A."/>
            <person name="Donnadieu C."/>
            <person name="Desvignes T."/>
            <person name="Floi Bucao C."/>
            <person name="Jouanno E."/>
            <person name="Wen M."/>
            <person name="Mejri S."/>
            <person name="Dirks R."/>
            <person name="Jansen H."/>
            <person name="Henkel C."/>
            <person name="Chen W.J."/>
            <person name="Zahm M."/>
            <person name="Cabau C."/>
            <person name="Klopp C."/>
            <person name="Thompson A.W."/>
            <person name="Robinson-Rechavi M."/>
            <person name="Braasch I."/>
            <person name="Lecointre G."/>
            <person name="Bobe J."/>
            <person name="Postlethwait J.H."/>
            <person name="Berthelot C."/>
            <person name="Roest Crollius H."/>
            <person name="Guiguen Y."/>
        </authorList>
    </citation>
    <scope>NUCLEOTIDE SEQUENCE</scope>
    <source>
        <strain evidence="3">WJC10195</strain>
    </source>
</reference>
<comment type="caution">
    <text evidence="3">The sequence shown here is derived from an EMBL/GenBank/DDBJ whole genome shotgun (WGS) entry which is preliminary data.</text>
</comment>